<evidence type="ECO:0000313" key="3">
    <source>
        <dbReference type="Proteomes" id="UP000635902"/>
    </source>
</evidence>
<dbReference type="Proteomes" id="UP000635902">
    <property type="component" value="Unassembled WGS sequence"/>
</dbReference>
<dbReference type="RefSeq" id="WP_194556456.1">
    <property type="nucleotide sequence ID" value="NZ_JADKMY010000001.1"/>
</dbReference>
<feature type="transmembrane region" description="Helical" evidence="1">
    <location>
        <begin position="42"/>
        <end position="63"/>
    </location>
</feature>
<organism evidence="2 3">
    <name type="scientific">Corynebacterium suicordis DSM 45110</name>
    <dbReference type="NCBI Taxonomy" id="1121369"/>
    <lineage>
        <taxon>Bacteria</taxon>
        <taxon>Bacillati</taxon>
        <taxon>Actinomycetota</taxon>
        <taxon>Actinomycetes</taxon>
        <taxon>Mycobacteriales</taxon>
        <taxon>Corynebacteriaceae</taxon>
        <taxon>Corynebacterium</taxon>
    </lineage>
</organism>
<reference evidence="2 3" key="1">
    <citation type="submission" date="2020-10" db="EMBL/GenBank/DDBJ databases">
        <title>Novel species in genus Corynebacterium.</title>
        <authorList>
            <person name="Zhang G."/>
        </authorList>
    </citation>
    <scope>NUCLEOTIDE SEQUENCE [LARGE SCALE GENOMIC DNA]</scope>
    <source>
        <strain evidence="2 3">DSM 45110</strain>
    </source>
</reference>
<sequence>MSPRTRSRIAHMVFFAVLVAIVIALFYMVVVSWGDSDGSGNVIGGIFLILFVGLLAYGAFQIIPPLAVDKWKDGLVGVGTVKSYKHVGLRGGIREYSIDLLVESQTGKVFDGTLKCPIGRRRLAGLQPGSLLPVVFRESNPKILEVPQFQLETPAMLMYDYVQQRAGLIDQATINANYQGVPAWAKLQWIQPSGARIMHNYGYNLDLEVYPPRGPSFRVRKHMFLNDYQHSLFINTQSVDVKFLPVDPQQIVVKIPSDSKR</sequence>
<accession>A0ABR9ZJT2</accession>
<keyword evidence="1" id="KW-0812">Transmembrane</keyword>
<gene>
    <name evidence="2" type="ORF">IRY30_06260</name>
</gene>
<evidence type="ECO:0000313" key="2">
    <source>
        <dbReference type="EMBL" id="MBF4553683.1"/>
    </source>
</evidence>
<keyword evidence="1" id="KW-0472">Membrane</keyword>
<keyword evidence="3" id="KW-1185">Reference proteome</keyword>
<name>A0ABR9ZJT2_9CORY</name>
<dbReference type="EMBL" id="JADKMY010000001">
    <property type="protein sequence ID" value="MBF4553683.1"/>
    <property type="molecule type" value="Genomic_DNA"/>
</dbReference>
<proteinExistence type="predicted"/>
<comment type="caution">
    <text evidence="2">The sequence shown here is derived from an EMBL/GenBank/DDBJ whole genome shotgun (WGS) entry which is preliminary data.</text>
</comment>
<keyword evidence="1" id="KW-1133">Transmembrane helix</keyword>
<feature type="transmembrane region" description="Helical" evidence="1">
    <location>
        <begin position="12"/>
        <end position="30"/>
    </location>
</feature>
<protein>
    <submittedName>
        <fullName evidence="2">Uncharacterized protein</fullName>
    </submittedName>
</protein>
<evidence type="ECO:0000256" key="1">
    <source>
        <dbReference type="SAM" id="Phobius"/>
    </source>
</evidence>